<keyword evidence="1" id="KW-0472">Membrane</keyword>
<sequence>MFSRAAWARILPFITYILFILVADLLGRLGWNAHDLRWLYAVKISAVMLMLVIFRRHYTELRDARLGLGAAIAALVTGAVVLVLWVSLDADWMIIGSPDGFNPTTDGRIDWLMVAVRIFGAALVVPVMEELFWRSFLMRWIDNADFEKVEPAKISLKAFVVTTLLFGFEHNLWLAGIVAGAAFSILYVRHRTLWSPVLAHALTNGLLGVWIVTTGNWTYW</sequence>
<keyword evidence="3" id="KW-0645">Protease</keyword>
<feature type="transmembrane region" description="Helical" evidence="1">
    <location>
        <begin position="172"/>
        <end position="189"/>
    </location>
</feature>
<reference evidence="3 4" key="1">
    <citation type="submission" date="2021-11" db="EMBL/GenBank/DDBJ databases">
        <authorList>
            <person name="Huq M.A."/>
        </authorList>
    </citation>
    <scope>NUCLEOTIDE SEQUENCE [LARGE SCALE GENOMIC DNA]</scope>
    <source>
        <strain evidence="3 4">MAHUQ-52</strain>
    </source>
</reference>
<evidence type="ECO:0000256" key="1">
    <source>
        <dbReference type="SAM" id="Phobius"/>
    </source>
</evidence>
<keyword evidence="1" id="KW-0812">Transmembrane</keyword>
<dbReference type="NCBIfam" id="TIGR03008">
    <property type="entry name" value="pepcterm_CAAX"/>
    <property type="match status" value="1"/>
</dbReference>
<dbReference type="InterPro" id="IPR014346">
    <property type="entry name" value="Prenyl_protease-related"/>
</dbReference>
<dbReference type="Proteomes" id="UP001198701">
    <property type="component" value="Unassembled WGS sequence"/>
</dbReference>
<evidence type="ECO:0000313" key="4">
    <source>
        <dbReference type="Proteomes" id="UP001198701"/>
    </source>
</evidence>
<feature type="transmembrane region" description="Helical" evidence="1">
    <location>
        <begin position="38"/>
        <end position="54"/>
    </location>
</feature>
<accession>A0ABS8IXK5</accession>
<dbReference type="InterPro" id="IPR003675">
    <property type="entry name" value="Rce1/LyrA-like_dom"/>
</dbReference>
<feature type="transmembrane region" description="Helical" evidence="1">
    <location>
        <begin position="66"/>
        <end position="88"/>
    </location>
</feature>
<dbReference type="GO" id="GO:0006508">
    <property type="term" value="P:proteolysis"/>
    <property type="evidence" value="ECO:0007669"/>
    <property type="project" value="UniProtKB-KW"/>
</dbReference>
<dbReference type="GO" id="GO:0008233">
    <property type="term" value="F:peptidase activity"/>
    <property type="evidence" value="ECO:0007669"/>
    <property type="project" value="UniProtKB-KW"/>
</dbReference>
<proteinExistence type="predicted"/>
<comment type="caution">
    <text evidence="3">The sequence shown here is derived from an EMBL/GenBank/DDBJ whole genome shotgun (WGS) entry which is preliminary data.</text>
</comment>
<evidence type="ECO:0000313" key="3">
    <source>
        <dbReference type="EMBL" id="MCC6072633.1"/>
    </source>
</evidence>
<protein>
    <submittedName>
        <fullName evidence="3">CAAX prenyl protease-related protein</fullName>
    </submittedName>
</protein>
<feature type="transmembrane region" description="Helical" evidence="1">
    <location>
        <begin position="201"/>
        <end position="219"/>
    </location>
</feature>
<dbReference type="Pfam" id="PF02517">
    <property type="entry name" value="Rce1-like"/>
    <property type="match status" value="1"/>
</dbReference>
<keyword evidence="1" id="KW-1133">Transmembrane helix</keyword>
<keyword evidence="3" id="KW-0378">Hydrolase</keyword>
<evidence type="ECO:0000259" key="2">
    <source>
        <dbReference type="Pfam" id="PF02517"/>
    </source>
</evidence>
<feature type="transmembrane region" description="Helical" evidence="1">
    <location>
        <begin position="7"/>
        <end position="26"/>
    </location>
</feature>
<feature type="domain" description="CAAX prenyl protease 2/Lysostaphin resistance protein A-like" evidence="2">
    <location>
        <begin position="114"/>
        <end position="205"/>
    </location>
</feature>
<gene>
    <name evidence="3" type="ORF">LMJ30_16990</name>
</gene>
<name>A0ABS8IXK5_9BURK</name>
<dbReference type="EMBL" id="JAJHPV010000020">
    <property type="protein sequence ID" value="MCC6072633.1"/>
    <property type="molecule type" value="Genomic_DNA"/>
</dbReference>
<organism evidence="3 4">
    <name type="scientific">Massilia agrisoli</name>
    <dbReference type="NCBI Taxonomy" id="2892444"/>
    <lineage>
        <taxon>Bacteria</taxon>
        <taxon>Pseudomonadati</taxon>
        <taxon>Pseudomonadota</taxon>
        <taxon>Betaproteobacteria</taxon>
        <taxon>Burkholderiales</taxon>
        <taxon>Oxalobacteraceae</taxon>
        <taxon>Telluria group</taxon>
        <taxon>Massilia</taxon>
    </lineage>
</organism>
<keyword evidence="4" id="KW-1185">Reference proteome</keyword>
<feature type="transmembrane region" description="Helical" evidence="1">
    <location>
        <begin position="108"/>
        <end position="128"/>
    </location>
</feature>